<dbReference type="EMBL" id="GL945428">
    <property type="protein sequence ID" value="EGO30481.1"/>
    <property type="molecule type" value="Genomic_DNA"/>
</dbReference>
<accession>F8NE99</accession>
<protein>
    <recommendedName>
        <fullName evidence="2">DNA helicase</fullName>
    </recommendedName>
</protein>
<evidence type="ECO:0008006" key="2">
    <source>
        <dbReference type="Google" id="ProtNLM"/>
    </source>
</evidence>
<reference evidence="1" key="1">
    <citation type="submission" date="2011-04" db="EMBL/GenBank/DDBJ databases">
        <title>Evolution of plant cell wall degrading machinery underlies the functional diversity of forest fungi.</title>
        <authorList>
            <consortium name="US DOE Joint Genome Institute (JGI-PGF)"/>
            <person name="Eastwood D.C."/>
            <person name="Floudas D."/>
            <person name="Binder M."/>
            <person name="Majcherczyk A."/>
            <person name="Schneider P."/>
            <person name="Aerts A."/>
            <person name="Asiegbu F.O."/>
            <person name="Baker S.E."/>
            <person name="Barry K."/>
            <person name="Bendiksby M."/>
            <person name="Blumentritt M."/>
            <person name="Coutinho P.M."/>
            <person name="Cullen D."/>
            <person name="Cullen D."/>
            <person name="Gathman A."/>
            <person name="Goodell B."/>
            <person name="Henrissat B."/>
            <person name="Ihrmark K."/>
            <person name="Kauserud H."/>
            <person name="Kohler A."/>
            <person name="LaButti K."/>
            <person name="Lapidus A."/>
            <person name="Lavin J.L."/>
            <person name="Lee Y.-H."/>
            <person name="Lindquist E."/>
            <person name="Lilly W."/>
            <person name="Lucas S."/>
            <person name="Morin E."/>
            <person name="Murat C."/>
            <person name="Oguiza J.A."/>
            <person name="Park J."/>
            <person name="Pisabarro A.G."/>
            <person name="Riley R."/>
            <person name="Rosling A."/>
            <person name="Salamov A."/>
            <person name="Schmidt O."/>
            <person name="Schmutz J."/>
            <person name="Skrede I."/>
            <person name="Stenlid J."/>
            <person name="Wiebenga A."/>
            <person name="Xie X."/>
            <person name="Kues U."/>
            <person name="Hibbett D.S."/>
            <person name="Hoffmeister D."/>
            <person name="Hogberg N."/>
            <person name="Martin F."/>
            <person name="Grigoriev I.V."/>
            <person name="Watkinson S.C."/>
        </authorList>
    </citation>
    <scope>NUCLEOTIDE SEQUENCE</scope>
    <source>
        <strain evidence="1">S7.9</strain>
    </source>
</reference>
<dbReference type="KEGG" id="sla:SERLADRAFT_432043"/>
<dbReference type="OrthoDB" id="3050185at2759"/>
<dbReference type="HOGENOM" id="CLU_894758_0_0_1"/>
<evidence type="ECO:0000313" key="1">
    <source>
        <dbReference type="EMBL" id="EGO30481.1"/>
    </source>
</evidence>
<dbReference type="AlphaFoldDB" id="F8NE99"/>
<dbReference type="RefSeq" id="XP_007312365.1">
    <property type="nucleotide sequence ID" value="XM_007312303.1"/>
</dbReference>
<dbReference type="Proteomes" id="UP000008064">
    <property type="component" value="Unassembled WGS sequence"/>
</dbReference>
<organism>
    <name type="scientific">Serpula lacrymans var. lacrymans (strain S7.9)</name>
    <name type="common">Dry rot fungus</name>
    <dbReference type="NCBI Taxonomy" id="578457"/>
    <lineage>
        <taxon>Eukaryota</taxon>
        <taxon>Fungi</taxon>
        <taxon>Dikarya</taxon>
        <taxon>Basidiomycota</taxon>
        <taxon>Agaricomycotina</taxon>
        <taxon>Agaricomycetes</taxon>
        <taxon>Agaricomycetidae</taxon>
        <taxon>Boletales</taxon>
        <taxon>Coniophorineae</taxon>
        <taxon>Serpulaceae</taxon>
        <taxon>Serpula</taxon>
    </lineage>
</organism>
<sequence>MLCLFKPWRLATDLKNENQTWCEAYKVYPFGAEDRLLIRNMDIENECRDARDHFELEKCAKPTNSLLHGDVSGHTSTDLQALAIGMSDDVDGPDSSDDKAQAEDDLFEPDIVNANVNDAILAAQRVGLLDNIPGFLAPPHGKSSQVAGADFAEIWMHGDLMTVHRKRKCPTCNRLEPDNVQCPFRRQRVDLPPHVSFDTLGEQVNIEYVNNFDRDPHISGSTHLNNVMNDMGITGNEEQERALSIVCQHSISESPKQLLLYIAGVGGAGKSHIIKAIVEFFRRTGHDERACCSVPPQDARRFSLKGIQFMP</sequence>
<name>F8NE99_SERL9</name>
<dbReference type="InterPro" id="IPR027417">
    <property type="entry name" value="P-loop_NTPase"/>
</dbReference>
<dbReference type="SUPFAM" id="SSF52540">
    <property type="entry name" value="P-loop containing nucleoside triphosphate hydrolases"/>
    <property type="match status" value="1"/>
</dbReference>
<gene>
    <name evidence="1" type="ORF">SERLADRAFT_432043</name>
</gene>
<dbReference type="GeneID" id="18813896"/>
<proteinExistence type="predicted"/>